<keyword evidence="3" id="KW-1185">Reference proteome</keyword>
<comment type="caution">
    <text evidence="2">The sequence shown here is derived from an EMBL/GenBank/DDBJ whole genome shotgun (WGS) entry which is preliminary data.</text>
</comment>
<dbReference type="PANTHER" id="PTHR31025">
    <property type="entry name" value="SI:CH211-196P9.1-RELATED"/>
    <property type="match status" value="1"/>
</dbReference>
<gene>
    <name evidence="2" type="ORF">Pcinc_003206</name>
</gene>
<feature type="region of interest" description="Disordered" evidence="1">
    <location>
        <begin position="1"/>
        <end position="57"/>
    </location>
</feature>
<organism evidence="2 3">
    <name type="scientific">Petrolisthes cinctipes</name>
    <name type="common">Flat porcelain crab</name>
    <dbReference type="NCBI Taxonomy" id="88211"/>
    <lineage>
        <taxon>Eukaryota</taxon>
        <taxon>Metazoa</taxon>
        <taxon>Ecdysozoa</taxon>
        <taxon>Arthropoda</taxon>
        <taxon>Crustacea</taxon>
        <taxon>Multicrustacea</taxon>
        <taxon>Malacostraca</taxon>
        <taxon>Eumalacostraca</taxon>
        <taxon>Eucarida</taxon>
        <taxon>Decapoda</taxon>
        <taxon>Pleocyemata</taxon>
        <taxon>Anomura</taxon>
        <taxon>Galatheoidea</taxon>
        <taxon>Porcellanidae</taxon>
        <taxon>Petrolisthes</taxon>
    </lineage>
</organism>
<dbReference type="AlphaFoldDB" id="A0AAE1GJI3"/>
<evidence type="ECO:0000313" key="2">
    <source>
        <dbReference type="EMBL" id="KAK3893027.1"/>
    </source>
</evidence>
<accession>A0AAE1GJI3</accession>
<proteinExistence type="predicted"/>
<sequence>MQDEDFAKKVYESEVEEPVREADHQSGKPECQSSGSAEEIQVVQKTAPPQENKVSKSNISPSWVEDYVVPWTKLPRRGLMEFLGKGLRPNLVREGKCPSEEVEELMKTTYILQRKDIVENDASMADLRKEWPFLFEPSGMFTHFEVLTGIKLPQKLENTLSKNSELIVKWMKEEQNKKIRQVYENLREATILLQNKTPEVPAIIASLISHFKDDEKFVYHLVKDDCYVAVHVSCSELLVAVPATLPESDIENQLQKTPCLIAIGDSLLMAERFMLAIDGTVVNNHIMNFTVGLGMLFCAYYVFNIQYPTEADATLDFIQRCLVGINPDRGTKAEKKKNRTQHSSVHPKVLTLINKFADLHWID</sequence>
<evidence type="ECO:0000256" key="1">
    <source>
        <dbReference type="SAM" id="MobiDB-lite"/>
    </source>
</evidence>
<feature type="compositionally biased region" description="Basic and acidic residues" evidence="1">
    <location>
        <begin position="1"/>
        <end position="27"/>
    </location>
</feature>
<protein>
    <submittedName>
        <fullName evidence="2">Uncharacterized protein</fullName>
    </submittedName>
</protein>
<evidence type="ECO:0000313" key="3">
    <source>
        <dbReference type="Proteomes" id="UP001286313"/>
    </source>
</evidence>
<dbReference type="Proteomes" id="UP001286313">
    <property type="component" value="Unassembled WGS sequence"/>
</dbReference>
<name>A0AAE1GJI3_PETCI</name>
<dbReference type="PANTHER" id="PTHR31025:SF22">
    <property type="entry name" value="IP13529P"/>
    <property type="match status" value="1"/>
</dbReference>
<reference evidence="2" key="1">
    <citation type="submission" date="2023-10" db="EMBL/GenBank/DDBJ databases">
        <title>Genome assemblies of two species of porcelain crab, Petrolisthes cinctipes and Petrolisthes manimaculis (Anomura: Porcellanidae).</title>
        <authorList>
            <person name="Angst P."/>
        </authorList>
    </citation>
    <scope>NUCLEOTIDE SEQUENCE</scope>
    <source>
        <strain evidence="2">PB745_01</strain>
        <tissue evidence="2">Gill</tissue>
    </source>
</reference>
<dbReference type="EMBL" id="JAWQEG010000237">
    <property type="protein sequence ID" value="KAK3893027.1"/>
    <property type="molecule type" value="Genomic_DNA"/>
</dbReference>